<feature type="region of interest" description="Disordered" evidence="1">
    <location>
        <begin position="327"/>
        <end position="413"/>
    </location>
</feature>
<dbReference type="EMBL" id="JANBQF010000114">
    <property type="protein sequence ID" value="KAJ2005190.1"/>
    <property type="molecule type" value="Genomic_DNA"/>
</dbReference>
<reference evidence="3" key="1">
    <citation type="submission" date="2022-07" db="EMBL/GenBank/DDBJ databases">
        <title>Phylogenomic reconstructions and comparative analyses of Kickxellomycotina fungi.</title>
        <authorList>
            <person name="Reynolds N.K."/>
            <person name="Stajich J.E."/>
            <person name="Barry K."/>
            <person name="Grigoriev I.V."/>
            <person name="Crous P."/>
            <person name="Smith M.E."/>
        </authorList>
    </citation>
    <scope>NUCLEOTIDE SEQUENCE</scope>
    <source>
        <strain evidence="3">IMI 214461</strain>
    </source>
</reference>
<feature type="compositionally biased region" description="Low complexity" evidence="1">
    <location>
        <begin position="224"/>
        <end position="237"/>
    </location>
</feature>
<evidence type="ECO:0000313" key="4">
    <source>
        <dbReference type="Proteomes" id="UP001150907"/>
    </source>
</evidence>
<evidence type="ECO:0000256" key="1">
    <source>
        <dbReference type="SAM" id="MobiDB-lite"/>
    </source>
</evidence>
<accession>A0A9W8EJV5</accession>
<evidence type="ECO:0000259" key="2">
    <source>
        <dbReference type="PROSITE" id="PS51082"/>
    </source>
</evidence>
<dbReference type="Proteomes" id="UP001150907">
    <property type="component" value="Unassembled WGS sequence"/>
</dbReference>
<feature type="compositionally biased region" description="Polar residues" evidence="1">
    <location>
        <begin position="450"/>
        <end position="462"/>
    </location>
</feature>
<feature type="compositionally biased region" description="Low complexity" evidence="1">
    <location>
        <begin position="190"/>
        <end position="199"/>
    </location>
</feature>
<keyword evidence="4" id="KW-1185">Reference proteome</keyword>
<feature type="compositionally biased region" description="Pro residues" evidence="1">
    <location>
        <begin position="174"/>
        <end position="189"/>
    </location>
</feature>
<protein>
    <recommendedName>
        <fullName evidence="2">WH2 domain-containing protein</fullName>
    </recommendedName>
</protein>
<feature type="compositionally biased region" description="Pro residues" evidence="1">
    <location>
        <begin position="46"/>
        <end position="55"/>
    </location>
</feature>
<feature type="domain" description="WH2" evidence="2">
    <location>
        <begin position="3"/>
        <end position="20"/>
    </location>
</feature>
<feature type="compositionally biased region" description="Low complexity" evidence="1">
    <location>
        <begin position="115"/>
        <end position="139"/>
    </location>
</feature>
<dbReference type="PROSITE" id="PS51082">
    <property type="entry name" value="WH2"/>
    <property type="match status" value="1"/>
</dbReference>
<dbReference type="InterPro" id="IPR003124">
    <property type="entry name" value="WH2_dom"/>
</dbReference>
<dbReference type="Pfam" id="PF02205">
    <property type="entry name" value="WH2"/>
    <property type="match status" value="1"/>
</dbReference>
<feature type="region of interest" description="Disordered" evidence="1">
    <location>
        <begin position="1"/>
        <end position="96"/>
    </location>
</feature>
<feature type="compositionally biased region" description="Pro residues" evidence="1">
    <location>
        <begin position="392"/>
        <end position="404"/>
    </location>
</feature>
<organism evidence="3 4">
    <name type="scientific">Coemansia thaxteri</name>
    <dbReference type="NCBI Taxonomy" id="2663907"/>
    <lineage>
        <taxon>Eukaryota</taxon>
        <taxon>Fungi</taxon>
        <taxon>Fungi incertae sedis</taxon>
        <taxon>Zoopagomycota</taxon>
        <taxon>Kickxellomycotina</taxon>
        <taxon>Kickxellomycetes</taxon>
        <taxon>Kickxellales</taxon>
        <taxon>Kickxellaceae</taxon>
        <taxon>Coemansia</taxon>
    </lineage>
</organism>
<sequence length="462" mass="46251">MADRGALLQQIQQGKRLKKAQTSDRSAATTGKATSAGGGGGGMVLPRPPMPPPAGFPSNGASSAPAEPRGPPPGMPGLGGLFSGGMPKLKHRTGGVNIEKSMWLQLTRKRTDISIDASSGDGDAAASTTVASQSSSQPANEQKSHGGSRFQLLFRRNSHARSNSQTDDIASAPQAPPTAPMARVPPPPSASSGLPALPGRRPSDVGTAPAIPATRLPPIPPSSAPALRPGSSIAGKKAPPPPPSSRKPQIKPKPVGLGSGRVASLQQSPGLGNVSDLRSGLRTVGASSQDLPGGLTGSARNSVDDVNQAGGIVEESQGSVSSLAGMFGQSVRGKTPGHGRTLTGSTFLAPAPAPAPAQTPAAHVPAKAPPLPPGTTGSVFGHRRTSSSSAPSHPPPPPPPPPPTSHTVGRAAGAAGVAGVPLCEGRWTFHLLSELPPPPAVRIPRHVYPSGNSSGSSVALDM</sequence>
<name>A0A9W8EJV5_9FUNG</name>
<feature type="region of interest" description="Disordered" evidence="1">
    <location>
        <begin position="115"/>
        <end position="303"/>
    </location>
</feature>
<dbReference type="SMART" id="SM00246">
    <property type="entry name" value="WH2"/>
    <property type="match status" value="1"/>
</dbReference>
<feature type="compositionally biased region" description="Low complexity" evidence="1">
    <location>
        <begin position="26"/>
        <end position="35"/>
    </location>
</feature>
<evidence type="ECO:0000313" key="3">
    <source>
        <dbReference type="EMBL" id="KAJ2005190.1"/>
    </source>
</evidence>
<feature type="region of interest" description="Disordered" evidence="1">
    <location>
        <begin position="434"/>
        <end position="462"/>
    </location>
</feature>
<dbReference type="AlphaFoldDB" id="A0A9W8EJV5"/>
<gene>
    <name evidence="3" type="ORF">H4R26_002077</name>
</gene>
<proteinExistence type="predicted"/>
<dbReference type="GO" id="GO:0003779">
    <property type="term" value="F:actin binding"/>
    <property type="evidence" value="ECO:0007669"/>
    <property type="project" value="InterPro"/>
</dbReference>
<feature type="compositionally biased region" description="Low complexity" evidence="1">
    <location>
        <begin position="56"/>
        <end position="67"/>
    </location>
</feature>
<dbReference type="OrthoDB" id="2430277at2759"/>
<comment type="caution">
    <text evidence="3">The sequence shown here is derived from an EMBL/GenBank/DDBJ whole genome shotgun (WGS) entry which is preliminary data.</text>
</comment>